<keyword evidence="1" id="KW-0812">Transmembrane</keyword>
<dbReference type="RefSeq" id="WP_118734023.1">
    <property type="nucleotide sequence ID" value="NZ_CP060632.1"/>
</dbReference>
<feature type="transmembrane region" description="Helical" evidence="1">
    <location>
        <begin position="23"/>
        <end position="45"/>
    </location>
</feature>
<dbReference type="KEGG" id="wcp:H9Q76_04985"/>
<keyword evidence="1" id="KW-1133">Transmembrane helix</keyword>
<sequence length="84" mass="9461">MRKCCDEVKVVKEDECVTEAKNAFLSVALIVGILTIIVGICVAVYKYLTPDYLDDFDDYDDDFDDSFFDDDDAEASAEEKKDGE</sequence>
<proteinExistence type="predicted"/>
<evidence type="ECO:0000256" key="1">
    <source>
        <dbReference type="SAM" id="Phobius"/>
    </source>
</evidence>
<keyword evidence="1" id="KW-0472">Membrane</keyword>
<dbReference type="Proteomes" id="UP000515819">
    <property type="component" value="Chromosome"/>
</dbReference>
<reference evidence="2 3" key="1">
    <citation type="submission" date="2020-08" db="EMBL/GenBank/DDBJ databases">
        <authorList>
            <person name="Liu C."/>
            <person name="Sun Q."/>
        </authorList>
    </citation>
    <scope>NUCLEOTIDE SEQUENCE [LARGE SCALE GENOMIC DNA]</scope>
    <source>
        <strain evidence="2 3">NSJ-4</strain>
    </source>
</reference>
<evidence type="ECO:0000313" key="3">
    <source>
        <dbReference type="Proteomes" id="UP000515819"/>
    </source>
</evidence>
<protein>
    <recommendedName>
        <fullName evidence="4">DUF4366 domain-containing protein</fullName>
    </recommendedName>
</protein>
<accession>A0A7G9FQ10</accession>
<dbReference type="AlphaFoldDB" id="A0A7G9FQ10"/>
<dbReference type="EMBL" id="CP060632">
    <property type="protein sequence ID" value="QNM00642.1"/>
    <property type="molecule type" value="Genomic_DNA"/>
</dbReference>
<evidence type="ECO:0008006" key="4">
    <source>
        <dbReference type="Google" id="ProtNLM"/>
    </source>
</evidence>
<evidence type="ECO:0000313" key="2">
    <source>
        <dbReference type="EMBL" id="QNM00642.1"/>
    </source>
</evidence>
<organism evidence="2 3">
    <name type="scientific">Wujia chipingensis</name>
    <dbReference type="NCBI Taxonomy" id="2763670"/>
    <lineage>
        <taxon>Bacteria</taxon>
        <taxon>Bacillati</taxon>
        <taxon>Bacillota</taxon>
        <taxon>Clostridia</taxon>
        <taxon>Lachnospirales</taxon>
        <taxon>Lachnospiraceae</taxon>
        <taxon>Wujia</taxon>
    </lineage>
</organism>
<name>A0A7G9FQ10_9FIRM</name>
<keyword evidence="3" id="KW-1185">Reference proteome</keyword>
<gene>
    <name evidence="2" type="ORF">H9Q76_04985</name>
</gene>